<reference evidence="1" key="1">
    <citation type="journal article" date="2022" name="Int. J. Syst. Evol. Microbiol.">
        <title>Prevotella lacticifex sp. nov., isolated from the rumen of cows.</title>
        <authorList>
            <person name="Shinkai T."/>
            <person name="Ikeyama N."/>
            <person name="Kumagai M."/>
            <person name="Ohmori H."/>
            <person name="Sakamoto M."/>
            <person name="Ohkuma M."/>
            <person name="Mitsumori M."/>
        </authorList>
    </citation>
    <scope>NUCLEOTIDE SEQUENCE</scope>
    <source>
        <strain evidence="1">R5076</strain>
    </source>
</reference>
<comment type="caution">
    <text evidence="1">The sequence shown here is derived from an EMBL/GenBank/DDBJ whole genome shotgun (WGS) entry which is preliminary data.</text>
</comment>
<proteinExistence type="predicted"/>
<dbReference type="Proteomes" id="UP000825483">
    <property type="component" value="Unassembled WGS sequence"/>
</dbReference>
<dbReference type="EMBL" id="BPUB01000001">
    <property type="protein sequence ID" value="GJG57581.1"/>
    <property type="molecule type" value="Genomic_DNA"/>
</dbReference>
<evidence type="ECO:0000313" key="1">
    <source>
        <dbReference type="EMBL" id="GJG57581.1"/>
    </source>
</evidence>
<evidence type="ECO:0008006" key="3">
    <source>
        <dbReference type="Google" id="ProtNLM"/>
    </source>
</evidence>
<organism evidence="1 2">
    <name type="scientific">Prevotella lacticifex</name>
    <dbReference type="NCBI Taxonomy" id="2854755"/>
    <lineage>
        <taxon>Bacteria</taxon>
        <taxon>Pseudomonadati</taxon>
        <taxon>Bacteroidota</taxon>
        <taxon>Bacteroidia</taxon>
        <taxon>Bacteroidales</taxon>
        <taxon>Prevotellaceae</taxon>
        <taxon>Prevotella</taxon>
    </lineage>
</organism>
<keyword evidence="2" id="KW-1185">Reference proteome</keyword>
<sequence length="301" mass="32659">MTEVNFGHRHNQEHPSIIDLPHIVVGGQWQMGRGWSAVVEMEYERFHSDGSWQNGFVDNYATNKLYINKEWSEALNVKAGIVDIPVGTTNSGGPALTIYDPYSESALLPMTWHEGGAAVWGRSGIFHYEAGAYVYGAAPLRQSRLVGAASRVGIQTGGGLDVSLSGYYGTTTVGMEQRQGLDLGDSRHVAHVALDFAYLAGGWTIDGQAIASSANSNRSAGVEVGYDVATLMRLTQFSIIPFARYDGVFHVENASCNKWTVGLNATLPLGFTFKAEAARMNPTNEHHKASIDVSIGWQGEF</sequence>
<evidence type="ECO:0000313" key="2">
    <source>
        <dbReference type="Proteomes" id="UP000825483"/>
    </source>
</evidence>
<protein>
    <recommendedName>
        <fullName evidence="3">Porin</fullName>
    </recommendedName>
</protein>
<dbReference type="AlphaFoldDB" id="A0A9R1C7R5"/>
<gene>
    <name evidence="1" type="ORF">PRLR5076_04320</name>
</gene>
<accession>A0A9R1C7R5</accession>
<dbReference type="SUPFAM" id="SSF56935">
    <property type="entry name" value="Porins"/>
    <property type="match status" value="1"/>
</dbReference>
<name>A0A9R1C7R5_9BACT</name>